<dbReference type="PANTHER" id="PTHR42760">
    <property type="entry name" value="SHORT-CHAIN DEHYDROGENASES/REDUCTASES FAMILY MEMBER"/>
    <property type="match status" value="1"/>
</dbReference>
<dbReference type="Pfam" id="PF13561">
    <property type="entry name" value="adh_short_C2"/>
    <property type="match status" value="1"/>
</dbReference>
<evidence type="ECO:0000256" key="1">
    <source>
        <dbReference type="ARBA" id="ARBA00006484"/>
    </source>
</evidence>
<reference evidence="3" key="1">
    <citation type="submission" date="2023-07" db="EMBL/GenBank/DDBJ databases">
        <title>Verminephrobacter genomes.</title>
        <authorList>
            <person name="Lund M.B."/>
        </authorList>
    </citation>
    <scope>NUCLEOTIDE SEQUENCE [LARGE SCALE GENOMIC DNA]</scope>
    <source>
        <strain evidence="3">AtM5-05</strain>
    </source>
</reference>
<comment type="caution">
    <text evidence="2">The sequence shown here is derived from an EMBL/GenBank/DDBJ whole genome shotgun (WGS) entry which is preliminary data.</text>
</comment>
<dbReference type="InterPro" id="IPR002347">
    <property type="entry name" value="SDR_fam"/>
</dbReference>
<dbReference type="PRINTS" id="PR00081">
    <property type="entry name" value="GDHRDH"/>
</dbReference>
<dbReference type="PRINTS" id="PR00080">
    <property type="entry name" value="SDRFAMILY"/>
</dbReference>
<dbReference type="PANTHER" id="PTHR42760:SF123">
    <property type="entry name" value="OXIDOREDUCTASE"/>
    <property type="match status" value="1"/>
</dbReference>
<evidence type="ECO:0000313" key="3">
    <source>
        <dbReference type="Proteomes" id="UP001208935"/>
    </source>
</evidence>
<organism evidence="2 3">
    <name type="scientific">Verminephrobacter aporrectodeae subsp. tuberculatae</name>
    <dbReference type="NCBI Taxonomy" id="1110392"/>
    <lineage>
        <taxon>Bacteria</taxon>
        <taxon>Pseudomonadati</taxon>
        <taxon>Pseudomonadota</taxon>
        <taxon>Betaproteobacteria</taxon>
        <taxon>Burkholderiales</taxon>
        <taxon>Comamonadaceae</taxon>
        <taxon>Verminephrobacter</taxon>
    </lineage>
</organism>
<evidence type="ECO:0000313" key="2">
    <source>
        <dbReference type="EMBL" id="MCW5320153.1"/>
    </source>
</evidence>
<sequence length="258" mass="26711">MHTARALAVVTGARRGIGAAIAIDLAAQGFDLAITDLGPEGADATLDAIGAHGGRARFFASDLAEVGAHPALVDTITDWGGPIVALVNNAGIGSPRRGDLLEVPPQAFDRVLGVNLRGTFFMTQAVARHMLQTPAPAAAPARSIVTLSSVSADMASVERAEYCLSKSGLSMLTKLFALRLAAAGIGVFEIRPGVIRTPMTQAVSADYDQRIAQGLVPMHRWGQPDDVARAVRALALGQLAFASGSVLCVDGALSIPRL</sequence>
<dbReference type="Proteomes" id="UP001208935">
    <property type="component" value="Unassembled WGS sequence"/>
</dbReference>
<dbReference type="NCBIfam" id="NF009386">
    <property type="entry name" value="PRK12745.1"/>
    <property type="match status" value="1"/>
</dbReference>
<dbReference type="Gene3D" id="3.40.50.720">
    <property type="entry name" value="NAD(P)-binding Rossmann-like Domain"/>
    <property type="match status" value="1"/>
</dbReference>
<accession>A0ABT3KPA6</accession>
<dbReference type="RefSeq" id="WP_010105025.1">
    <property type="nucleotide sequence ID" value="NZ_QZCW01000001.1"/>
</dbReference>
<keyword evidence="3" id="KW-1185">Reference proteome</keyword>
<dbReference type="EMBL" id="QZCW01000001">
    <property type="protein sequence ID" value="MCW5320153.1"/>
    <property type="molecule type" value="Genomic_DNA"/>
</dbReference>
<protein>
    <submittedName>
        <fullName evidence="2">3-ketoacyl-ACP reductase</fullName>
    </submittedName>
</protein>
<name>A0ABT3KPA6_9BURK</name>
<comment type="similarity">
    <text evidence="1">Belongs to the short-chain dehydrogenases/reductases (SDR) family.</text>
</comment>
<gene>
    <name evidence="2" type="ORF">D5039_02860</name>
</gene>
<proteinExistence type="inferred from homology"/>
<dbReference type="SUPFAM" id="SSF51735">
    <property type="entry name" value="NAD(P)-binding Rossmann-fold domains"/>
    <property type="match status" value="1"/>
</dbReference>
<dbReference type="InterPro" id="IPR036291">
    <property type="entry name" value="NAD(P)-bd_dom_sf"/>
</dbReference>